<keyword evidence="8" id="KW-1185">Reference proteome</keyword>
<dbReference type="InterPro" id="IPR011701">
    <property type="entry name" value="MFS"/>
</dbReference>
<dbReference type="CDD" id="cd17489">
    <property type="entry name" value="MFS_YfcJ_like"/>
    <property type="match status" value="1"/>
</dbReference>
<organism evidence="7 8">
    <name type="scientific">Raoultibacter timonensis</name>
    <dbReference type="NCBI Taxonomy" id="1907662"/>
    <lineage>
        <taxon>Bacteria</taxon>
        <taxon>Bacillati</taxon>
        <taxon>Actinomycetota</taxon>
        <taxon>Coriobacteriia</taxon>
        <taxon>Eggerthellales</taxon>
        <taxon>Eggerthellaceae</taxon>
        <taxon>Raoultibacter</taxon>
    </lineage>
</organism>
<evidence type="ECO:0000256" key="4">
    <source>
        <dbReference type="ARBA" id="ARBA00023136"/>
    </source>
</evidence>
<evidence type="ECO:0000313" key="8">
    <source>
        <dbReference type="Proteomes" id="UP001320544"/>
    </source>
</evidence>
<keyword evidence="3 5" id="KW-1133">Transmembrane helix</keyword>
<dbReference type="Proteomes" id="UP001320544">
    <property type="component" value="Chromosome"/>
</dbReference>
<dbReference type="Gene3D" id="1.20.1250.20">
    <property type="entry name" value="MFS general substrate transporter like domains"/>
    <property type="match status" value="2"/>
</dbReference>
<feature type="transmembrane region" description="Helical" evidence="5">
    <location>
        <begin position="50"/>
        <end position="70"/>
    </location>
</feature>
<reference evidence="7 8" key="1">
    <citation type="submission" date="2022-01" db="EMBL/GenBank/DDBJ databases">
        <title>Novel bile acid biosynthetic pathways are enriched in the microbiome of centenarians.</title>
        <authorList>
            <person name="Sato Y."/>
            <person name="Atarashi K."/>
            <person name="Plichta R.D."/>
            <person name="Arai Y."/>
            <person name="Sasajima S."/>
            <person name="Kearney M.S."/>
            <person name="Suda W."/>
            <person name="Takeshita K."/>
            <person name="Sasaki T."/>
            <person name="Okamoto S."/>
            <person name="Skelly N.A."/>
            <person name="Okamura Y."/>
            <person name="Vlamakis H."/>
            <person name="Li Y."/>
            <person name="Tanoue T."/>
            <person name="Takei H."/>
            <person name="Nittono H."/>
            <person name="Narushima S."/>
            <person name="Irie J."/>
            <person name="Itoh H."/>
            <person name="Moriya K."/>
            <person name="Sugiura Y."/>
            <person name="Suematsu M."/>
            <person name="Moritoki N."/>
            <person name="Shibata S."/>
            <person name="Littman R.D."/>
            <person name="Fischbach A.M."/>
            <person name="Uwamino Y."/>
            <person name="Inoue T."/>
            <person name="Honda A."/>
            <person name="Hattori M."/>
            <person name="Murai T."/>
            <person name="Xavier J.R."/>
            <person name="Hirose N."/>
            <person name="Honda K."/>
        </authorList>
    </citation>
    <scope>NUCLEOTIDE SEQUENCE [LARGE SCALE GENOMIC DNA]</scope>
    <source>
        <strain evidence="7 8">CE91-St30</strain>
    </source>
</reference>
<proteinExistence type="predicted"/>
<dbReference type="Pfam" id="PF07690">
    <property type="entry name" value="MFS_1"/>
    <property type="match status" value="1"/>
</dbReference>
<dbReference type="PANTHER" id="PTHR23531:SF1">
    <property type="entry name" value="QUINOLENE RESISTANCE PROTEIN NORA"/>
    <property type="match status" value="1"/>
</dbReference>
<feature type="transmembrane region" description="Helical" evidence="5">
    <location>
        <begin position="269"/>
        <end position="288"/>
    </location>
</feature>
<dbReference type="PROSITE" id="PS50850">
    <property type="entry name" value="MFS"/>
    <property type="match status" value="1"/>
</dbReference>
<dbReference type="PANTHER" id="PTHR23531">
    <property type="entry name" value="QUINOLENE RESISTANCE PROTEIN NORA"/>
    <property type="match status" value="1"/>
</dbReference>
<feature type="transmembrane region" description="Helical" evidence="5">
    <location>
        <begin position="335"/>
        <end position="355"/>
    </location>
</feature>
<feature type="transmembrane region" description="Helical" evidence="5">
    <location>
        <begin position="361"/>
        <end position="381"/>
    </location>
</feature>
<accession>A0ABM7WN91</accession>
<feature type="transmembrane region" description="Helical" evidence="5">
    <location>
        <begin position="17"/>
        <end position="38"/>
    </location>
</feature>
<feature type="transmembrane region" description="Helical" evidence="5">
    <location>
        <begin position="144"/>
        <end position="163"/>
    </location>
</feature>
<dbReference type="InterPro" id="IPR036259">
    <property type="entry name" value="MFS_trans_sf"/>
</dbReference>
<sequence>MLVVPEDAKQTLRTKDFVLIAAVNFLIFSSWQTFPFVLPVYLQSLGANDAALGWVTAITTVSALLVRPFCGIILDRFGRKGIFLAGIAFMGLASASFAFIPVVGIILALRFVHGLAWGITSTSSSTVASDIIPPKRFGEGMGLFALSASLAFAIAPGVALELFHANGMVPVVMVAVATLALAFAFASTLKYRTLKKPASLHLSSMFNRSSVLPALIMLFMGATYGSLVTFLAIHASSQGVENVGFFFTAYAIAVALSRPFLGRIVDRKGYAPILLPGIVLVIVGLVVLSQAHSLGMFVLTAFLYGFGFAGCNSTLQTMAVADAEPEHRGAANATFLIGFDGGIGIGSVVSGWIAASLGYAGMYLCFAALPLVSAALFLVFARNRKPPNLAQEAKAARQPR</sequence>
<comment type="subcellular location">
    <subcellularLocation>
        <location evidence="1">Cell membrane</location>
        <topology evidence="1">Multi-pass membrane protein</topology>
    </subcellularLocation>
</comment>
<keyword evidence="2 5" id="KW-0812">Transmembrane</keyword>
<feature type="transmembrane region" description="Helical" evidence="5">
    <location>
        <begin position="210"/>
        <end position="233"/>
    </location>
</feature>
<keyword evidence="4 5" id="KW-0472">Membrane</keyword>
<protein>
    <submittedName>
        <fullName evidence="7">MFS transporter</fullName>
    </submittedName>
</protein>
<dbReference type="SUPFAM" id="SSF103473">
    <property type="entry name" value="MFS general substrate transporter"/>
    <property type="match status" value="1"/>
</dbReference>
<feature type="transmembrane region" description="Helical" evidence="5">
    <location>
        <begin position="294"/>
        <end position="315"/>
    </location>
</feature>
<feature type="domain" description="Major facilitator superfamily (MFS) profile" evidence="6">
    <location>
        <begin position="16"/>
        <end position="385"/>
    </location>
</feature>
<evidence type="ECO:0000256" key="1">
    <source>
        <dbReference type="ARBA" id="ARBA00004651"/>
    </source>
</evidence>
<feature type="transmembrane region" description="Helical" evidence="5">
    <location>
        <begin position="115"/>
        <end position="132"/>
    </location>
</feature>
<name>A0ABM7WN91_9ACTN</name>
<evidence type="ECO:0000256" key="5">
    <source>
        <dbReference type="SAM" id="Phobius"/>
    </source>
</evidence>
<evidence type="ECO:0000256" key="2">
    <source>
        <dbReference type="ARBA" id="ARBA00022692"/>
    </source>
</evidence>
<gene>
    <name evidence="7" type="primary">norA</name>
    <name evidence="7" type="ORF">CE91St30_32220</name>
</gene>
<evidence type="ECO:0000256" key="3">
    <source>
        <dbReference type="ARBA" id="ARBA00022989"/>
    </source>
</evidence>
<feature type="transmembrane region" description="Helical" evidence="5">
    <location>
        <begin position="169"/>
        <end position="189"/>
    </location>
</feature>
<evidence type="ECO:0000313" key="7">
    <source>
        <dbReference type="EMBL" id="BDE97889.1"/>
    </source>
</evidence>
<dbReference type="InterPro" id="IPR020846">
    <property type="entry name" value="MFS_dom"/>
</dbReference>
<dbReference type="EMBL" id="AP025564">
    <property type="protein sequence ID" value="BDE97889.1"/>
    <property type="molecule type" value="Genomic_DNA"/>
</dbReference>
<feature type="transmembrane region" description="Helical" evidence="5">
    <location>
        <begin position="239"/>
        <end position="257"/>
    </location>
</feature>
<evidence type="ECO:0000259" key="6">
    <source>
        <dbReference type="PROSITE" id="PS50850"/>
    </source>
</evidence>
<dbReference type="InterPro" id="IPR052714">
    <property type="entry name" value="MFS_Exporter"/>
</dbReference>
<feature type="transmembrane region" description="Helical" evidence="5">
    <location>
        <begin position="82"/>
        <end position="109"/>
    </location>
</feature>